<proteinExistence type="predicted"/>
<keyword evidence="2" id="KW-1185">Reference proteome</keyword>
<accession>A0ACC1NCV9</accession>
<comment type="caution">
    <text evidence="1">The sequence shown here is derived from an EMBL/GenBank/DDBJ whole genome shotgun (WGS) entry which is preliminary data.</text>
</comment>
<sequence>MYPDWPASNADLVPLPLCDGPKLTPFDFQGPQKIEFIDYIGEGMHAHVFKIKIRGQIYALKLFRSVYDSDWMVPQDVDENDLEAMSAFYNCSEPFSCECRAFGRIRESGHDQVAVRCFGYLLLYEENERAIMNQFSHLRLSFEGNFYYPDYTGGRGLRSRFMAKGGRPPPIRGIVKEFGHETTDLRSRDAQRILQDVIQLQQLGIIHIDVADRQLINGKLCDFSTAFTVPHYITTPELNPRLTPAWIFAMEFETFQFSINDYWDFDEMSREKGETSLASRLEIN</sequence>
<dbReference type="Proteomes" id="UP001143910">
    <property type="component" value="Unassembled WGS sequence"/>
</dbReference>
<dbReference type="EMBL" id="JANJQO010000501">
    <property type="protein sequence ID" value="KAJ2977150.1"/>
    <property type="molecule type" value="Genomic_DNA"/>
</dbReference>
<protein>
    <submittedName>
        <fullName evidence="1">Uncharacterized protein</fullName>
    </submittedName>
</protein>
<evidence type="ECO:0000313" key="2">
    <source>
        <dbReference type="Proteomes" id="UP001143910"/>
    </source>
</evidence>
<gene>
    <name evidence="1" type="ORF">NQ176_g4539</name>
</gene>
<evidence type="ECO:0000313" key="1">
    <source>
        <dbReference type="EMBL" id="KAJ2977150.1"/>
    </source>
</evidence>
<name>A0ACC1NCV9_9HYPO</name>
<reference evidence="1" key="1">
    <citation type="submission" date="2022-08" db="EMBL/GenBank/DDBJ databases">
        <title>Genome Sequence of Lecanicillium fungicola.</title>
        <authorList>
            <person name="Buettner E."/>
        </authorList>
    </citation>
    <scope>NUCLEOTIDE SEQUENCE</scope>
    <source>
        <strain evidence="1">Babe33</strain>
    </source>
</reference>
<organism evidence="1 2">
    <name type="scientific">Zarea fungicola</name>
    <dbReference type="NCBI Taxonomy" id="93591"/>
    <lineage>
        <taxon>Eukaryota</taxon>
        <taxon>Fungi</taxon>
        <taxon>Dikarya</taxon>
        <taxon>Ascomycota</taxon>
        <taxon>Pezizomycotina</taxon>
        <taxon>Sordariomycetes</taxon>
        <taxon>Hypocreomycetidae</taxon>
        <taxon>Hypocreales</taxon>
        <taxon>Cordycipitaceae</taxon>
        <taxon>Zarea</taxon>
    </lineage>
</organism>